<proteinExistence type="predicted"/>
<accession>A0A8X8W5W3</accession>
<dbReference type="EMBL" id="PNBA02000020">
    <property type="protein sequence ID" value="KAG6388533.1"/>
    <property type="molecule type" value="Genomic_DNA"/>
</dbReference>
<dbReference type="PANTHER" id="PTHR33463">
    <property type="entry name" value="NB-ARC DOMAIN-CONTAINING PROTEIN-RELATED"/>
    <property type="match status" value="1"/>
</dbReference>
<evidence type="ECO:0000313" key="3">
    <source>
        <dbReference type="EMBL" id="KAG6388533.1"/>
    </source>
</evidence>
<dbReference type="SUPFAM" id="SSF52058">
    <property type="entry name" value="L domain-like"/>
    <property type="match status" value="1"/>
</dbReference>
<dbReference type="AlphaFoldDB" id="A0A8X8W5W3"/>
<dbReference type="InterPro" id="IPR050905">
    <property type="entry name" value="Plant_NBS-LRR"/>
</dbReference>
<name>A0A8X8W5W3_SALSN</name>
<organism evidence="3">
    <name type="scientific">Salvia splendens</name>
    <name type="common">Scarlet sage</name>
    <dbReference type="NCBI Taxonomy" id="180675"/>
    <lineage>
        <taxon>Eukaryota</taxon>
        <taxon>Viridiplantae</taxon>
        <taxon>Streptophyta</taxon>
        <taxon>Embryophyta</taxon>
        <taxon>Tracheophyta</taxon>
        <taxon>Spermatophyta</taxon>
        <taxon>Magnoliopsida</taxon>
        <taxon>eudicotyledons</taxon>
        <taxon>Gunneridae</taxon>
        <taxon>Pentapetalae</taxon>
        <taxon>asterids</taxon>
        <taxon>lamiids</taxon>
        <taxon>Lamiales</taxon>
        <taxon>Lamiaceae</taxon>
        <taxon>Nepetoideae</taxon>
        <taxon>Mentheae</taxon>
        <taxon>Salviinae</taxon>
        <taxon>Salvia</taxon>
        <taxon>Salvia subgen. Calosphace</taxon>
        <taxon>core Calosphace</taxon>
    </lineage>
</organism>
<evidence type="ECO:0000313" key="4">
    <source>
        <dbReference type="Proteomes" id="UP000298416"/>
    </source>
</evidence>
<keyword evidence="4" id="KW-1185">Reference proteome</keyword>
<dbReference type="Proteomes" id="UP000298416">
    <property type="component" value="Unassembled WGS sequence"/>
</dbReference>
<keyword evidence="1" id="KW-0611">Plant defense</keyword>
<protein>
    <recommendedName>
        <fullName evidence="2">Disease resistance protein At4g27190-like leucine-rich repeats domain-containing protein</fullName>
    </recommendedName>
</protein>
<sequence>MKGLIEQGEIGASAALAQPVFSSLTRLSISNCNKMRIPLPGAPNLEDIHISECEEIEEIFEDEERHCLALPKLERVRLHDLPRLRKVGISLSRVPNLEAICVTKCGGLEDVFDDEGTGSLTLPNLIRLRLEELPKLKSLCKGTTIICNSIDSIYIRECPRLMNKLPVVVDSAMPRRCKIEVNTELWESLMSDNPNLSLFSKGGEYFILYF</sequence>
<dbReference type="InterPro" id="IPR057135">
    <property type="entry name" value="At4g27190-like_LRR"/>
</dbReference>
<comment type="caution">
    <text evidence="3">The sequence shown here is derived from an EMBL/GenBank/DDBJ whole genome shotgun (WGS) entry which is preliminary data.</text>
</comment>
<dbReference type="PANTHER" id="PTHR33463:SF209">
    <property type="entry name" value="DISEASE RESISTANCE PROTEIN RPS2-LIKE"/>
    <property type="match status" value="1"/>
</dbReference>
<evidence type="ECO:0000259" key="2">
    <source>
        <dbReference type="Pfam" id="PF23247"/>
    </source>
</evidence>
<dbReference type="InterPro" id="IPR032675">
    <property type="entry name" value="LRR_dom_sf"/>
</dbReference>
<reference evidence="3" key="1">
    <citation type="submission" date="2018-01" db="EMBL/GenBank/DDBJ databases">
        <authorList>
            <person name="Mao J.F."/>
        </authorList>
    </citation>
    <scope>NUCLEOTIDE SEQUENCE</scope>
    <source>
        <strain evidence="3">Huo1</strain>
        <tissue evidence="3">Leaf</tissue>
    </source>
</reference>
<gene>
    <name evidence="3" type="ORF">SASPL_149961</name>
</gene>
<evidence type="ECO:0000256" key="1">
    <source>
        <dbReference type="ARBA" id="ARBA00022821"/>
    </source>
</evidence>
<dbReference type="Pfam" id="PF23247">
    <property type="entry name" value="LRR_RPS2"/>
    <property type="match status" value="1"/>
</dbReference>
<dbReference type="Gene3D" id="3.80.10.10">
    <property type="entry name" value="Ribonuclease Inhibitor"/>
    <property type="match status" value="1"/>
</dbReference>
<reference evidence="3" key="2">
    <citation type="submission" date="2020-08" db="EMBL/GenBank/DDBJ databases">
        <title>Plant Genome Project.</title>
        <authorList>
            <person name="Zhang R.-G."/>
        </authorList>
    </citation>
    <scope>NUCLEOTIDE SEQUENCE</scope>
    <source>
        <strain evidence="3">Huo1</strain>
        <tissue evidence="3">Leaf</tissue>
    </source>
</reference>
<feature type="domain" description="Disease resistance protein At4g27190-like leucine-rich repeats" evidence="2">
    <location>
        <begin position="18"/>
        <end position="112"/>
    </location>
</feature>